<dbReference type="AlphaFoldDB" id="A0A5Q0M500"/>
<reference evidence="1 2" key="1">
    <citation type="submission" date="2019-10" db="EMBL/GenBank/DDBJ databases">
        <title>Complete genome sequence of Variovorax paradoxus 5C-2.</title>
        <authorList>
            <person name="Gogoleva N.E."/>
            <person name="Balkin A.S."/>
        </authorList>
    </citation>
    <scope>NUCLEOTIDE SEQUENCE [LARGE SCALE GENOMIC DNA]</scope>
    <source>
        <strain evidence="1 2">5C-2</strain>
    </source>
</reference>
<dbReference type="RefSeq" id="WP_153283178.1">
    <property type="nucleotide sequence ID" value="NZ_CP045644.1"/>
</dbReference>
<protein>
    <submittedName>
        <fullName evidence="1">Uncharacterized protein</fullName>
    </submittedName>
</protein>
<dbReference type="Proteomes" id="UP000326780">
    <property type="component" value="Chromosome"/>
</dbReference>
<evidence type="ECO:0000313" key="2">
    <source>
        <dbReference type="Proteomes" id="UP000326780"/>
    </source>
</evidence>
<gene>
    <name evidence="1" type="ORF">GFK26_18190</name>
</gene>
<dbReference type="EMBL" id="CP045644">
    <property type="protein sequence ID" value="QFZ84559.1"/>
    <property type="molecule type" value="Genomic_DNA"/>
</dbReference>
<evidence type="ECO:0000313" key="1">
    <source>
        <dbReference type="EMBL" id="QFZ84559.1"/>
    </source>
</evidence>
<proteinExistence type="predicted"/>
<organism evidence="1 2">
    <name type="scientific">Variovorax paradoxus</name>
    <dbReference type="NCBI Taxonomy" id="34073"/>
    <lineage>
        <taxon>Bacteria</taxon>
        <taxon>Pseudomonadati</taxon>
        <taxon>Pseudomonadota</taxon>
        <taxon>Betaproteobacteria</taxon>
        <taxon>Burkholderiales</taxon>
        <taxon>Comamonadaceae</taxon>
        <taxon>Variovorax</taxon>
    </lineage>
</organism>
<sequence length="69" mass="7410">MTNPKIKALLDAAAAQQLVVVALLQAAEARIEYTDDGESEISSWALRSVREEAEATLSSIEGLLRDLPA</sequence>
<accession>A0A5Q0M500</accession>
<name>A0A5Q0M500_VARPD</name>